<sequence length="191" mass="20048">MRGTTEFARLRLLAGVLLSVLVAAPSAAFAEDSNAKATATMSDAFQGLGVESSDPIQFEAESLEVRESDSMAIFSGNVIARQNKTVLKSQKLTVYYQGQMGQGAQKVSRIHATGNVLVTSGPQTASGNEAVFDTIGRTITVTGNVVLTQGQNVIRGPKLVIDIATSQATMAGGRVQMLIEPKSLESSGKTN</sequence>
<dbReference type="PANTHER" id="PTHR36504:SF1">
    <property type="entry name" value="LIPOPOLYSACCHARIDE EXPORT SYSTEM PROTEIN LPTA"/>
    <property type="match status" value="1"/>
</dbReference>
<accession>A0A2C9D079</accession>
<gene>
    <name evidence="4" type="ORF">HDIA_0191</name>
</gene>
<dbReference type="EMBL" id="LT960614">
    <property type="protein sequence ID" value="SON53732.1"/>
    <property type="molecule type" value="Genomic_DNA"/>
</dbReference>
<protein>
    <submittedName>
        <fullName evidence="4">LPS assembly outer membrane complex protein LptD</fullName>
    </submittedName>
</protein>
<feature type="signal peptide" evidence="2">
    <location>
        <begin position="1"/>
        <end position="30"/>
    </location>
</feature>
<organism evidence="4 5">
    <name type="scientific">Hartmannibacter diazotrophicus</name>
    <dbReference type="NCBI Taxonomy" id="1482074"/>
    <lineage>
        <taxon>Bacteria</taxon>
        <taxon>Pseudomonadati</taxon>
        <taxon>Pseudomonadota</taxon>
        <taxon>Alphaproteobacteria</taxon>
        <taxon>Hyphomicrobiales</taxon>
        <taxon>Pleomorphomonadaceae</taxon>
        <taxon>Hartmannibacter</taxon>
    </lineage>
</organism>
<reference evidence="5" key="1">
    <citation type="submission" date="2017-09" db="EMBL/GenBank/DDBJ databases">
        <title>Genome sequence of Nannocystis excedens DSM 71.</title>
        <authorList>
            <person name="Blom J."/>
        </authorList>
    </citation>
    <scope>NUCLEOTIDE SEQUENCE [LARGE SCALE GENOMIC DNA]</scope>
    <source>
        <strain evidence="5">type strain: E19</strain>
    </source>
</reference>
<dbReference type="InterPro" id="IPR005653">
    <property type="entry name" value="OstA-like_N"/>
</dbReference>
<dbReference type="OrthoDB" id="9811926at2"/>
<name>A0A2C9D079_9HYPH</name>
<dbReference type="Gene3D" id="2.60.450.10">
    <property type="entry name" value="Lipopolysaccharide (LPS) transport protein A like domain"/>
    <property type="match status" value="1"/>
</dbReference>
<keyword evidence="1 2" id="KW-0732">Signal</keyword>
<feature type="chain" id="PRO_5012948558" evidence="2">
    <location>
        <begin position="31"/>
        <end position="191"/>
    </location>
</feature>
<dbReference type="GO" id="GO:0015920">
    <property type="term" value="P:lipopolysaccharide transport"/>
    <property type="evidence" value="ECO:0007669"/>
    <property type="project" value="TreeGrafter"/>
</dbReference>
<proteinExistence type="predicted"/>
<keyword evidence="5" id="KW-1185">Reference proteome</keyword>
<evidence type="ECO:0000313" key="4">
    <source>
        <dbReference type="EMBL" id="SON53732.1"/>
    </source>
</evidence>
<dbReference type="GO" id="GO:0017089">
    <property type="term" value="F:glycolipid transfer activity"/>
    <property type="evidence" value="ECO:0007669"/>
    <property type="project" value="TreeGrafter"/>
</dbReference>
<dbReference type="GO" id="GO:0030288">
    <property type="term" value="C:outer membrane-bounded periplasmic space"/>
    <property type="evidence" value="ECO:0007669"/>
    <property type="project" value="TreeGrafter"/>
</dbReference>
<evidence type="ECO:0000259" key="3">
    <source>
        <dbReference type="Pfam" id="PF03968"/>
    </source>
</evidence>
<dbReference type="AlphaFoldDB" id="A0A2C9D079"/>
<dbReference type="Pfam" id="PF03968">
    <property type="entry name" value="LptD_N"/>
    <property type="match status" value="1"/>
</dbReference>
<dbReference type="RefSeq" id="WP_157775124.1">
    <property type="nucleotide sequence ID" value="NZ_LT960614.1"/>
</dbReference>
<dbReference type="PANTHER" id="PTHR36504">
    <property type="entry name" value="LIPOPOLYSACCHARIDE EXPORT SYSTEM PROTEIN LPTA"/>
    <property type="match status" value="1"/>
</dbReference>
<feature type="domain" description="Organic solvent tolerance-like N-terminal" evidence="3">
    <location>
        <begin position="59"/>
        <end position="165"/>
    </location>
</feature>
<dbReference type="Proteomes" id="UP000223606">
    <property type="component" value="Chromosome 1"/>
</dbReference>
<dbReference type="InterPro" id="IPR052037">
    <property type="entry name" value="LPS_export_LptA"/>
</dbReference>
<evidence type="ECO:0000313" key="5">
    <source>
        <dbReference type="Proteomes" id="UP000223606"/>
    </source>
</evidence>
<dbReference type="GO" id="GO:0009279">
    <property type="term" value="C:cell outer membrane"/>
    <property type="evidence" value="ECO:0007669"/>
    <property type="project" value="TreeGrafter"/>
</dbReference>
<evidence type="ECO:0000256" key="1">
    <source>
        <dbReference type="ARBA" id="ARBA00022729"/>
    </source>
</evidence>
<dbReference type="KEGG" id="hdi:HDIA_0191"/>
<evidence type="ECO:0000256" key="2">
    <source>
        <dbReference type="SAM" id="SignalP"/>
    </source>
</evidence>